<gene>
    <name evidence="3" type="ORF">SAMN05192563_1019132</name>
</gene>
<dbReference type="Proteomes" id="UP000198844">
    <property type="component" value="Unassembled WGS sequence"/>
</dbReference>
<keyword evidence="2" id="KW-0472">Membrane</keyword>
<sequence length="315" mass="33130">MNPDDIELMAYVDGTLPAHAREAVERALNGSADAMLRVERLRASRLPYAEAFARQTLPPVPESLSARIAGMAREAKQSAQDAARNDEAPGRQDAVAPAGRDASVNDAVVPHPAGAEASAAVRSRLRIAPAWLAVAFVAGAFTCGFVLRLGSGTGPASMAGASVASVGSGVSPWVMAAASYQQLYSRDTLANVEADPALVAKTTAQIRDDDGLAIRIPDLSAYGLTFKRVQRLRFNDKPLIQIVYLPKQGAPVALCVTKEAKPDAGTATQRVASMTVVTWRQSELGYALIGPPRGLDLNALGNSISTRRTAPLFGT</sequence>
<evidence type="ECO:0000313" key="3">
    <source>
        <dbReference type="EMBL" id="SFU22953.1"/>
    </source>
</evidence>
<evidence type="ECO:0000256" key="2">
    <source>
        <dbReference type="SAM" id="Phobius"/>
    </source>
</evidence>
<dbReference type="OrthoDB" id="6843348at2"/>
<name>A0A1I7EGB9_9BURK</name>
<evidence type="ECO:0000256" key="1">
    <source>
        <dbReference type="SAM" id="MobiDB-lite"/>
    </source>
</evidence>
<feature type="transmembrane region" description="Helical" evidence="2">
    <location>
        <begin position="130"/>
        <end position="150"/>
    </location>
</feature>
<keyword evidence="2" id="KW-0812">Transmembrane</keyword>
<dbReference type="EMBL" id="FPBH01000019">
    <property type="protein sequence ID" value="SFU22953.1"/>
    <property type="molecule type" value="Genomic_DNA"/>
</dbReference>
<protein>
    <recommendedName>
        <fullName evidence="5">Transmembrane transcriptional regulator (Anti-sigma factor RsiW)</fullName>
    </recommendedName>
</protein>
<accession>A0A1I7EGB9</accession>
<evidence type="ECO:0008006" key="5">
    <source>
        <dbReference type="Google" id="ProtNLM"/>
    </source>
</evidence>
<proteinExistence type="predicted"/>
<keyword evidence="2" id="KW-1133">Transmembrane helix</keyword>
<dbReference type="AlphaFoldDB" id="A0A1I7EGB9"/>
<dbReference type="RefSeq" id="WP_093640108.1">
    <property type="nucleotide sequence ID" value="NZ_FPBH01000019.1"/>
</dbReference>
<evidence type="ECO:0000313" key="4">
    <source>
        <dbReference type="Proteomes" id="UP000198844"/>
    </source>
</evidence>
<feature type="region of interest" description="Disordered" evidence="1">
    <location>
        <begin position="75"/>
        <end position="106"/>
    </location>
</feature>
<reference evidence="3 4" key="1">
    <citation type="submission" date="2016-10" db="EMBL/GenBank/DDBJ databases">
        <authorList>
            <person name="de Groot N.N."/>
        </authorList>
    </citation>
    <scope>NUCLEOTIDE SEQUENCE [LARGE SCALE GENOMIC DNA]</scope>
    <source>
        <strain evidence="3 4">LMG 27731</strain>
    </source>
</reference>
<organism evidence="3 4">
    <name type="scientific">Paraburkholderia aspalathi</name>
    <dbReference type="NCBI Taxonomy" id="1324617"/>
    <lineage>
        <taxon>Bacteria</taxon>
        <taxon>Pseudomonadati</taxon>
        <taxon>Pseudomonadota</taxon>
        <taxon>Betaproteobacteria</taxon>
        <taxon>Burkholderiales</taxon>
        <taxon>Burkholderiaceae</taxon>
        <taxon>Paraburkholderia</taxon>
    </lineage>
</organism>